<evidence type="ECO:0000256" key="1">
    <source>
        <dbReference type="SAM" id="Phobius"/>
    </source>
</evidence>
<evidence type="ECO:0000313" key="2">
    <source>
        <dbReference type="Proteomes" id="UP000095287"/>
    </source>
</evidence>
<accession>A0A1I8AND9</accession>
<name>A0A1I8AND9_9BILA</name>
<keyword evidence="1" id="KW-0472">Membrane</keyword>
<evidence type="ECO:0000313" key="3">
    <source>
        <dbReference type="WBParaSite" id="L893_g7513.t1"/>
    </source>
</evidence>
<dbReference type="Proteomes" id="UP000095287">
    <property type="component" value="Unplaced"/>
</dbReference>
<keyword evidence="2" id="KW-1185">Reference proteome</keyword>
<reference evidence="3" key="1">
    <citation type="submission" date="2016-11" db="UniProtKB">
        <authorList>
            <consortium name="WormBaseParasite"/>
        </authorList>
    </citation>
    <scope>IDENTIFICATION</scope>
</reference>
<dbReference type="WBParaSite" id="L893_g7513.t1">
    <property type="protein sequence ID" value="L893_g7513.t1"/>
    <property type="gene ID" value="L893_g7513"/>
</dbReference>
<proteinExistence type="predicted"/>
<organism evidence="2 3">
    <name type="scientific">Steinernema glaseri</name>
    <dbReference type="NCBI Taxonomy" id="37863"/>
    <lineage>
        <taxon>Eukaryota</taxon>
        <taxon>Metazoa</taxon>
        <taxon>Ecdysozoa</taxon>
        <taxon>Nematoda</taxon>
        <taxon>Chromadorea</taxon>
        <taxon>Rhabditida</taxon>
        <taxon>Tylenchina</taxon>
        <taxon>Panagrolaimomorpha</taxon>
        <taxon>Strongyloidoidea</taxon>
        <taxon>Steinernematidae</taxon>
        <taxon>Steinernema</taxon>
    </lineage>
</organism>
<dbReference type="AlphaFoldDB" id="A0A1I8AND9"/>
<feature type="transmembrane region" description="Helical" evidence="1">
    <location>
        <begin position="15"/>
        <end position="45"/>
    </location>
</feature>
<protein>
    <submittedName>
        <fullName evidence="3">Glycophorin-A</fullName>
    </submittedName>
</protein>
<sequence>MYNTTSAPSTDGEVVVFVVAIVAIFIVLGLTALIAVAVVALHRVLPELSKKERRKLSAEERLLESNVHDGSYNDCCVSPV</sequence>
<keyword evidence="1" id="KW-1133">Transmembrane helix</keyword>
<keyword evidence="1" id="KW-0812">Transmembrane</keyword>